<protein>
    <submittedName>
        <fullName evidence="6">Aldehyde-activating protein</fullName>
    </submittedName>
</protein>
<dbReference type="PANTHER" id="PTHR33337:SF40">
    <property type="entry name" value="CENP-V_GFA DOMAIN-CONTAINING PROTEIN-RELATED"/>
    <property type="match status" value="1"/>
</dbReference>
<reference evidence="6 7" key="1">
    <citation type="submission" date="2017-08" db="EMBL/GenBank/DDBJ databases">
        <title>Draft genome sequence of pheromone producing symbiont Morganella morganii, of the female New Zealand grass grub Costelytra giveni.</title>
        <authorList>
            <person name="Laugraud A."/>
            <person name="Young S.D."/>
            <person name="Hurst M.H."/>
        </authorList>
    </citation>
    <scope>NUCLEOTIDE SEQUENCE [LARGE SCALE GENOMIC DNA]</scope>
    <source>
        <strain evidence="6 7">MMsCG</strain>
    </source>
</reference>
<dbReference type="InterPro" id="IPR006913">
    <property type="entry name" value="CENP-V/GFA"/>
</dbReference>
<dbReference type="Pfam" id="PF04828">
    <property type="entry name" value="GFA"/>
    <property type="match status" value="1"/>
</dbReference>
<evidence type="ECO:0000256" key="2">
    <source>
        <dbReference type="ARBA" id="ARBA00022723"/>
    </source>
</evidence>
<feature type="domain" description="CENP-V/GFA" evidence="5">
    <location>
        <begin position="35"/>
        <end position="148"/>
    </location>
</feature>
<dbReference type="Gene3D" id="3.90.1590.10">
    <property type="entry name" value="glutathione-dependent formaldehyde- activating enzyme (gfa)"/>
    <property type="match status" value="1"/>
</dbReference>
<keyword evidence="2" id="KW-0479">Metal-binding</keyword>
<dbReference type="AlphaFoldDB" id="A0A433ZUG1"/>
<evidence type="ECO:0000259" key="5">
    <source>
        <dbReference type="PROSITE" id="PS51891"/>
    </source>
</evidence>
<evidence type="ECO:0000256" key="1">
    <source>
        <dbReference type="ARBA" id="ARBA00005495"/>
    </source>
</evidence>
<name>A0A433ZUG1_MORMO</name>
<evidence type="ECO:0000313" key="6">
    <source>
        <dbReference type="EMBL" id="RUT65746.1"/>
    </source>
</evidence>
<evidence type="ECO:0000256" key="3">
    <source>
        <dbReference type="ARBA" id="ARBA00022833"/>
    </source>
</evidence>
<evidence type="ECO:0000256" key="4">
    <source>
        <dbReference type="ARBA" id="ARBA00023239"/>
    </source>
</evidence>
<accession>A0A433ZUG1</accession>
<dbReference type="Proteomes" id="UP000286908">
    <property type="component" value="Unassembled WGS sequence"/>
</dbReference>
<dbReference type="SUPFAM" id="SSF51316">
    <property type="entry name" value="Mss4-like"/>
    <property type="match status" value="1"/>
</dbReference>
<sequence>MTESGSQIPFFSFHHGKTLKLINNNLIMYRRRKMIQGQCLCGKVTVSVPQAVHDVSVCHCGMCRKWNGAPFMSVDCGSDVTLSGEEYITRYHSSEWGDRCFCRECGTHLFYYLKPADQYYVSAALLGETQESRLAMQIYTDCKPAYYNFAEKTPMLTEQDILAMFEAK</sequence>
<comment type="similarity">
    <text evidence="1">Belongs to the Gfa family.</text>
</comment>
<dbReference type="EMBL" id="NRQY01000001">
    <property type="protein sequence ID" value="RUT65746.1"/>
    <property type="molecule type" value="Genomic_DNA"/>
</dbReference>
<dbReference type="PANTHER" id="PTHR33337">
    <property type="entry name" value="GFA DOMAIN-CONTAINING PROTEIN"/>
    <property type="match status" value="1"/>
</dbReference>
<keyword evidence="3" id="KW-0862">Zinc</keyword>
<dbReference type="OrthoDB" id="7765631at2"/>
<evidence type="ECO:0000313" key="7">
    <source>
        <dbReference type="Proteomes" id="UP000286908"/>
    </source>
</evidence>
<keyword evidence="4" id="KW-0456">Lyase</keyword>
<dbReference type="PROSITE" id="PS51891">
    <property type="entry name" value="CENP_V_GFA"/>
    <property type="match status" value="1"/>
</dbReference>
<comment type="caution">
    <text evidence="6">The sequence shown here is derived from an EMBL/GenBank/DDBJ whole genome shotgun (WGS) entry which is preliminary data.</text>
</comment>
<dbReference type="GO" id="GO:0016846">
    <property type="term" value="F:carbon-sulfur lyase activity"/>
    <property type="evidence" value="ECO:0007669"/>
    <property type="project" value="InterPro"/>
</dbReference>
<dbReference type="InterPro" id="IPR011057">
    <property type="entry name" value="Mss4-like_sf"/>
</dbReference>
<dbReference type="GO" id="GO:0046872">
    <property type="term" value="F:metal ion binding"/>
    <property type="evidence" value="ECO:0007669"/>
    <property type="project" value="UniProtKB-KW"/>
</dbReference>
<organism evidence="6 7">
    <name type="scientific">Morganella morganii</name>
    <name type="common">Proteus morganii</name>
    <dbReference type="NCBI Taxonomy" id="582"/>
    <lineage>
        <taxon>Bacteria</taxon>
        <taxon>Pseudomonadati</taxon>
        <taxon>Pseudomonadota</taxon>
        <taxon>Gammaproteobacteria</taxon>
        <taxon>Enterobacterales</taxon>
        <taxon>Morganellaceae</taxon>
        <taxon>Morganella</taxon>
    </lineage>
</organism>
<gene>
    <name evidence="6" type="ORF">CKG00_04495</name>
</gene>
<proteinExistence type="inferred from homology"/>